<dbReference type="RefSeq" id="WP_345561450.1">
    <property type="nucleotide sequence ID" value="NZ_BAABDQ010000004.1"/>
</dbReference>
<evidence type="ECO:0000259" key="1">
    <source>
        <dbReference type="Pfam" id="PF07883"/>
    </source>
</evidence>
<dbReference type="PANTHER" id="PTHR36440:SF1">
    <property type="entry name" value="PUTATIVE (AFU_ORTHOLOGUE AFUA_8G07350)-RELATED"/>
    <property type="match status" value="1"/>
</dbReference>
<sequence length="161" mass="17066">MSIADPRTAVIRSADAEIIGGPPSTGRMLLDPGSTGGALSTMRITLGEGADGAVPHTHTTASEMFYVLDGTVQVLAGEEVLTLEQGDVAVVPPDVAHAFAAAPGHEADLLIVITPGVERFEYFRLLARLKAGEATLEELLESQELYDNHFLDSPAWKQARS</sequence>
<name>A0ABP6W4G0_9ACTN</name>
<dbReference type="InterPro" id="IPR053146">
    <property type="entry name" value="QDO-like"/>
</dbReference>
<gene>
    <name evidence="2" type="ORF">GCM10022419_026190</name>
</gene>
<protein>
    <submittedName>
        <fullName evidence="2">Cupin domain-containing protein</fullName>
    </submittedName>
</protein>
<dbReference type="InterPro" id="IPR014710">
    <property type="entry name" value="RmlC-like_jellyroll"/>
</dbReference>
<dbReference type="SUPFAM" id="SSF51182">
    <property type="entry name" value="RmlC-like cupins"/>
    <property type="match status" value="1"/>
</dbReference>
<organism evidence="2 3">
    <name type="scientific">Nonomuraea rosea</name>
    <dbReference type="NCBI Taxonomy" id="638574"/>
    <lineage>
        <taxon>Bacteria</taxon>
        <taxon>Bacillati</taxon>
        <taxon>Actinomycetota</taxon>
        <taxon>Actinomycetes</taxon>
        <taxon>Streptosporangiales</taxon>
        <taxon>Streptosporangiaceae</taxon>
        <taxon>Nonomuraea</taxon>
    </lineage>
</organism>
<dbReference type="PANTHER" id="PTHR36440">
    <property type="entry name" value="PUTATIVE (AFU_ORTHOLOGUE AFUA_8G07350)-RELATED"/>
    <property type="match status" value="1"/>
</dbReference>
<dbReference type="Proteomes" id="UP001500630">
    <property type="component" value="Unassembled WGS sequence"/>
</dbReference>
<reference evidence="3" key="1">
    <citation type="journal article" date="2019" name="Int. J. Syst. Evol. Microbiol.">
        <title>The Global Catalogue of Microorganisms (GCM) 10K type strain sequencing project: providing services to taxonomists for standard genome sequencing and annotation.</title>
        <authorList>
            <consortium name="The Broad Institute Genomics Platform"/>
            <consortium name="The Broad Institute Genome Sequencing Center for Infectious Disease"/>
            <person name="Wu L."/>
            <person name="Ma J."/>
        </authorList>
    </citation>
    <scope>NUCLEOTIDE SEQUENCE [LARGE SCALE GENOMIC DNA]</scope>
    <source>
        <strain evidence="3">JCM 17326</strain>
    </source>
</reference>
<evidence type="ECO:0000313" key="3">
    <source>
        <dbReference type="Proteomes" id="UP001500630"/>
    </source>
</evidence>
<proteinExistence type="predicted"/>
<comment type="caution">
    <text evidence="2">The sequence shown here is derived from an EMBL/GenBank/DDBJ whole genome shotgun (WGS) entry which is preliminary data.</text>
</comment>
<dbReference type="Gene3D" id="2.60.120.10">
    <property type="entry name" value="Jelly Rolls"/>
    <property type="match status" value="1"/>
</dbReference>
<evidence type="ECO:0000313" key="2">
    <source>
        <dbReference type="EMBL" id="GAA3544750.1"/>
    </source>
</evidence>
<dbReference type="Pfam" id="PF07883">
    <property type="entry name" value="Cupin_2"/>
    <property type="match status" value="1"/>
</dbReference>
<feature type="domain" description="Cupin type-2" evidence="1">
    <location>
        <begin position="43"/>
        <end position="107"/>
    </location>
</feature>
<keyword evidence="3" id="KW-1185">Reference proteome</keyword>
<accession>A0ABP6W4G0</accession>
<dbReference type="InterPro" id="IPR013096">
    <property type="entry name" value="Cupin_2"/>
</dbReference>
<dbReference type="InterPro" id="IPR011051">
    <property type="entry name" value="RmlC_Cupin_sf"/>
</dbReference>
<dbReference type="EMBL" id="BAABDQ010000004">
    <property type="protein sequence ID" value="GAA3544750.1"/>
    <property type="molecule type" value="Genomic_DNA"/>
</dbReference>